<dbReference type="Proteomes" id="UP001348098">
    <property type="component" value="Unassembled WGS sequence"/>
</dbReference>
<comment type="caution">
    <text evidence="8">The sequence shown here is derived from an EMBL/GenBank/DDBJ whole genome shotgun (WGS) entry which is preliminary data.</text>
</comment>
<dbReference type="InterPro" id="IPR008258">
    <property type="entry name" value="Transglycosylase_SLT_dom_1"/>
</dbReference>
<dbReference type="Pfam" id="PF01551">
    <property type="entry name" value="Peptidase_M23"/>
    <property type="match status" value="1"/>
</dbReference>
<protein>
    <submittedName>
        <fullName evidence="8">Peptidoglycan DD-metalloendopeptidase family protein</fullName>
    </submittedName>
</protein>
<keyword evidence="6" id="KW-1133">Transmembrane helix</keyword>
<keyword evidence="2" id="KW-0645">Protease</keyword>
<evidence type="ECO:0000313" key="8">
    <source>
        <dbReference type="EMBL" id="MEB3513133.1"/>
    </source>
</evidence>
<dbReference type="InterPro" id="IPR050570">
    <property type="entry name" value="Cell_wall_metabolism_enzyme"/>
</dbReference>
<evidence type="ECO:0000259" key="7">
    <source>
        <dbReference type="PROSITE" id="PS51935"/>
    </source>
</evidence>
<dbReference type="Gene3D" id="2.70.70.10">
    <property type="entry name" value="Glucose Permease (Domain IIA)"/>
    <property type="match status" value="1"/>
</dbReference>
<keyword evidence="9" id="KW-1185">Reference proteome</keyword>
<keyword evidence="4" id="KW-0788">Thiol protease</keyword>
<dbReference type="Gene3D" id="3.90.1720.10">
    <property type="entry name" value="endopeptidase domain like (from Nostoc punctiforme)"/>
    <property type="match status" value="1"/>
</dbReference>
<feature type="transmembrane region" description="Helical" evidence="6">
    <location>
        <begin position="7"/>
        <end position="29"/>
    </location>
</feature>
<dbReference type="RefSeq" id="WP_195082301.1">
    <property type="nucleotide sequence ID" value="NZ_JAYESH010000010.1"/>
</dbReference>
<dbReference type="PANTHER" id="PTHR21666:SF270">
    <property type="entry name" value="MUREIN HYDROLASE ACTIVATOR ENVC"/>
    <property type="match status" value="1"/>
</dbReference>
<proteinExistence type="inferred from homology"/>
<name>A0ABU6B044_9NOCA</name>
<keyword evidence="6" id="KW-0472">Membrane</keyword>
<dbReference type="InterPro" id="IPR016047">
    <property type="entry name" value="M23ase_b-sheet_dom"/>
</dbReference>
<dbReference type="InterPro" id="IPR038765">
    <property type="entry name" value="Papain-like_cys_pep_sf"/>
</dbReference>
<evidence type="ECO:0000313" key="9">
    <source>
        <dbReference type="Proteomes" id="UP001348098"/>
    </source>
</evidence>
<evidence type="ECO:0000256" key="6">
    <source>
        <dbReference type="SAM" id="Phobius"/>
    </source>
</evidence>
<feature type="region of interest" description="Disordered" evidence="5">
    <location>
        <begin position="44"/>
        <end position="86"/>
    </location>
</feature>
<gene>
    <name evidence="8" type="ORF">U3653_24155</name>
</gene>
<sequence>MSGKTALWTALGAVLGLMTIVLVIVMPAVDDACEGGSVLGSQSALPPLGGYPPGDRRAAATTGPGASRTNPAATATPSLAAGAGPLRRTLPMATGTFTVSDTFGSRGGAHKGVDLAAPDGTPIFSVSDGRVVAAGPASGFGNWIVVDSVDTNGRSYSAVYGHMWDSGVLVRAGDTVTAGQHIGAVGSAGESSGPHLHFEIVPGGRFTGGRQIDPLPWLDGAPTPDVGGARAFSSDPRCSLGFGTAGGALAPGKVPQELEIWYRRAGSLCPQITPSLLAAQGRQESGFRRGATSPAGAQGLAQFLPTTAVSINPDDGQPYVIDADGNGVASVWDDGDAIIGQGRYMCAIAHQIQRWQAEGRVQGDVVALTLAAYNAGEGAVLASGGMPNQLAAHYAETQPYVRNILTMEAQYRAPGSLGRFTPGQGSPGDQIVQAAHEWLGTPYVWGGGGPQGPSGGGLDGPGLTAAAVFAASSGTVTLPRTAEQQWEAGAEVPISKAQPGDLVFSSFGPRGPAQVGVYAGNGRMIQSVPGADVRSGGGVSEVAVPGDGRARRVL</sequence>
<dbReference type="InterPro" id="IPR023346">
    <property type="entry name" value="Lysozyme-like_dom_sf"/>
</dbReference>
<comment type="similarity">
    <text evidence="1">Belongs to the peptidase C40 family.</text>
</comment>
<dbReference type="SUPFAM" id="SSF53955">
    <property type="entry name" value="Lysozyme-like"/>
    <property type="match status" value="1"/>
</dbReference>
<keyword evidence="6" id="KW-0812">Transmembrane</keyword>
<dbReference type="SUPFAM" id="SSF54001">
    <property type="entry name" value="Cysteine proteinases"/>
    <property type="match status" value="1"/>
</dbReference>
<dbReference type="CDD" id="cd12797">
    <property type="entry name" value="M23_peptidase"/>
    <property type="match status" value="1"/>
</dbReference>
<dbReference type="Gene3D" id="1.10.530.10">
    <property type="match status" value="1"/>
</dbReference>
<dbReference type="InterPro" id="IPR000064">
    <property type="entry name" value="NLP_P60_dom"/>
</dbReference>
<evidence type="ECO:0000256" key="1">
    <source>
        <dbReference type="ARBA" id="ARBA00007074"/>
    </source>
</evidence>
<dbReference type="PANTHER" id="PTHR21666">
    <property type="entry name" value="PEPTIDASE-RELATED"/>
    <property type="match status" value="1"/>
</dbReference>
<dbReference type="Pfam" id="PF00877">
    <property type="entry name" value="NLPC_P60"/>
    <property type="match status" value="1"/>
</dbReference>
<feature type="compositionally biased region" description="Low complexity" evidence="5">
    <location>
        <begin position="72"/>
        <end position="86"/>
    </location>
</feature>
<dbReference type="EMBL" id="JAYKYQ010000010">
    <property type="protein sequence ID" value="MEB3513133.1"/>
    <property type="molecule type" value="Genomic_DNA"/>
</dbReference>
<evidence type="ECO:0000256" key="4">
    <source>
        <dbReference type="ARBA" id="ARBA00022807"/>
    </source>
</evidence>
<dbReference type="InterPro" id="IPR011055">
    <property type="entry name" value="Dup_hybrid_motif"/>
</dbReference>
<evidence type="ECO:0000256" key="5">
    <source>
        <dbReference type="SAM" id="MobiDB-lite"/>
    </source>
</evidence>
<dbReference type="CDD" id="cd13399">
    <property type="entry name" value="Slt35-like"/>
    <property type="match status" value="1"/>
</dbReference>
<evidence type="ECO:0000256" key="3">
    <source>
        <dbReference type="ARBA" id="ARBA00022801"/>
    </source>
</evidence>
<keyword evidence="3" id="KW-0378">Hydrolase</keyword>
<reference evidence="8 9" key="1">
    <citation type="submission" date="2023-12" db="EMBL/GenBank/DDBJ databases">
        <title>novel species in genus Nocarida.</title>
        <authorList>
            <person name="Li Z."/>
        </authorList>
    </citation>
    <scope>NUCLEOTIDE SEQUENCE [LARGE SCALE GENOMIC DNA]</scope>
    <source>
        <strain evidence="8 9">CDC186</strain>
    </source>
</reference>
<accession>A0ABU6B044</accession>
<feature type="domain" description="NlpC/P60" evidence="7">
    <location>
        <begin position="425"/>
        <end position="554"/>
    </location>
</feature>
<dbReference type="PROSITE" id="PS51935">
    <property type="entry name" value="NLPC_P60"/>
    <property type="match status" value="1"/>
</dbReference>
<evidence type="ECO:0000256" key="2">
    <source>
        <dbReference type="ARBA" id="ARBA00022670"/>
    </source>
</evidence>
<organism evidence="8 9">
    <name type="scientific">Nocardia implantans</name>
    <dbReference type="NCBI Taxonomy" id="3108168"/>
    <lineage>
        <taxon>Bacteria</taxon>
        <taxon>Bacillati</taxon>
        <taxon>Actinomycetota</taxon>
        <taxon>Actinomycetes</taxon>
        <taxon>Mycobacteriales</taxon>
        <taxon>Nocardiaceae</taxon>
        <taxon>Nocardia</taxon>
    </lineage>
</organism>
<dbReference type="Pfam" id="PF01464">
    <property type="entry name" value="SLT"/>
    <property type="match status" value="1"/>
</dbReference>
<dbReference type="SUPFAM" id="SSF51261">
    <property type="entry name" value="Duplicated hybrid motif"/>
    <property type="match status" value="1"/>
</dbReference>